<feature type="transmembrane region" description="Helical" evidence="17">
    <location>
        <begin position="778"/>
        <end position="802"/>
    </location>
</feature>
<keyword evidence="12 17" id="KW-0472">Membrane</keyword>
<dbReference type="Gene3D" id="2.130.10.10">
    <property type="entry name" value="YVTN repeat-like/Quinoprotein amine dehydrogenase"/>
    <property type="match status" value="1"/>
</dbReference>
<feature type="transmembrane region" description="Helical" evidence="17">
    <location>
        <begin position="369"/>
        <end position="388"/>
    </location>
</feature>
<dbReference type="EC" id="4.6.1.1" evidence="4"/>
<evidence type="ECO:0000256" key="9">
    <source>
        <dbReference type="ARBA" id="ARBA00022842"/>
    </source>
</evidence>
<dbReference type="RefSeq" id="XP_022648580.1">
    <property type="nucleotide sequence ID" value="XM_022792845.1"/>
</dbReference>
<dbReference type="PROSITE" id="PS50294">
    <property type="entry name" value="WD_REPEATS_REGION"/>
    <property type="match status" value="1"/>
</dbReference>
<comment type="cofactor">
    <cofactor evidence="2">
        <name>Mg(2+)</name>
        <dbReference type="ChEBI" id="CHEBI:18420"/>
    </cofactor>
</comment>
<feature type="domain" description="Guanylate cyclase" evidence="18">
    <location>
        <begin position="986"/>
        <end position="1130"/>
    </location>
</feature>
<evidence type="ECO:0000259" key="18">
    <source>
        <dbReference type="PROSITE" id="PS50125"/>
    </source>
</evidence>
<feature type="transmembrane region" description="Helical" evidence="17">
    <location>
        <begin position="747"/>
        <end position="766"/>
    </location>
</feature>
<dbReference type="AlphaFoldDB" id="A0A7M7J931"/>
<keyword evidence="11" id="KW-0115">cAMP biosynthesis</keyword>
<feature type="transmembrane region" description="Helical" evidence="17">
    <location>
        <begin position="720"/>
        <end position="741"/>
    </location>
</feature>
<dbReference type="PROSITE" id="PS50125">
    <property type="entry name" value="GUANYLATE_CYCLASE_2"/>
    <property type="match status" value="2"/>
</dbReference>
<dbReference type="EnsemblMetazoa" id="XM_022792846">
    <property type="protein sequence ID" value="XP_022648581"/>
    <property type="gene ID" value="LOC111245060"/>
</dbReference>
<dbReference type="Pfam" id="PF00400">
    <property type="entry name" value="WD40"/>
    <property type="match status" value="1"/>
</dbReference>
<evidence type="ECO:0000256" key="5">
    <source>
        <dbReference type="ARBA" id="ARBA00022692"/>
    </source>
</evidence>
<comment type="subcellular location">
    <subcellularLocation>
        <location evidence="3">Membrane</location>
        <topology evidence="3">Multi-pass membrane protein</topology>
    </subcellularLocation>
</comment>
<evidence type="ECO:0000256" key="8">
    <source>
        <dbReference type="ARBA" id="ARBA00022840"/>
    </source>
</evidence>
<feature type="domain" description="Guanylate cyclase" evidence="18">
    <location>
        <begin position="461"/>
        <end position="590"/>
    </location>
</feature>
<dbReference type="GO" id="GO:0004016">
    <property type="term" value="F:adenylate cyclase activity"/>
    <property type="evidence" value="ECO:0007669"/>
    <property type="project" value="UniProtKB-EC"/>
</dbReference>
<evidence type="ECO:0000256" key="3">
    <source>
        <dbReference type="ARBA" id="ARBA00004141"/>
    </source>
</evidence>
<feature type="transmembrane region" description="Helical" evidence="17">
    <location>
        <begin position="899"/>
        <end position="918"/>
    </location>
</feature>
<dbReference type="GeneID" id="111245060"/>
<evidence type="ECO:0000256" key="15">
    <source>
        <dbReference type="RuleBase" id="RU000405"/>
    </source>
</evidence>
<evidence type="ECO:0000256" key="2">
    <source>
        <dbReference type="ARBA" id="ARBA00001946"/>
    </source>
</evidence>
<evidence type="ECO:0000313" key="19">
    <source>
        <dbReference type="EnsemblMetazoa" id="XP_022648581"/>
    </source>
</evidence>
<evidence type="ECO:0000256" key="14">
    <source>
        <dbReference type="PROSITE-ProRule" id="PRU00221"/>
    </source>
</evidence>
<dbReference type="InterPro" id="IPR032628">
    <property type="entry name" value="AC_N"/>
</dbReference>
<dbReference type="GO" id="GO:0046872">
    <property type="term" value="F:metal ion binding"/>
    <property type="evidence" value="ECO:0007669"/>
    <property type="project" value="UniProtKB-KW"/>
</dbReference>
<feature type="repeat" description="WD" evidence="14">
    <location>
        <begin position="183"/>
        <end position="224"/>
    </location>
</feature>
<dbReference type="KEGG" id="vde:111245060"/>
<dbReference type="OrthoDB" id="1932312at2759"/>
<proteinExistence type="inferred from homology"/>
<keyword evidence="10 17" id="KW-1133">Transmembrane helix</keyword>
<comment type="catalytic activity">
    <reaction evidence="1">
        <text>ATP = 3',5'-cyclic AMP + diphosphate</text>
        <dbReference type="Rhea" id="RHEA:15389"/>
        <dbReference type="ChEBI" id="CHEBI:30616"/>
        <dbReference type="ChEBI" id="CHEBI:33019"/>
        <dbReference type="ChEBI" id="CHEBI:58165"/>
        <dbReference type="EC" id="4.6.1.1"/>
    </reaction>
</comment>
<evidence type="ECO:0000256" key="6">
    <source>
        <dbReference type="ARBA" id="ARBA00022723"/>
    </source>
</evidence>
<dbReference type="Gene3D" id="3.30.70.1230">
    <property type="entry name" value="Nucleotide cyclase"/>
    <property type="match status" value="2"/>
</dbReference>
<dbReference type="InterPro" id="IPR036322">
    <property type="entry name" value="WD40_repeat_dom_sf"/>
</dbReference>
<dbReference type="SUPFAM" id="SSF50978">
    <property type="entry name" value="WD40 repeat-like"/>
    <property type="match status" value="1"/>
</dbReference>
<dbReference type="GO" id="GO:0006171">
    <property type="term" value="P:cAMP biosynthetic process"/>
    <property type="evidence" value="ECO:0007669"/>
    <property type="project" value="UniProtKB-KW"/>
</dbReference>
<dbReference type="GO" id="GO:0007189">
    <property type="term" value="P:adenylate cyclase-activating G protein-coupled receptor signaling pathway"/>
    <property type="evidence" value="ECO:0007669"/>
    <property type="project" value="TreeGrafter"/>
</dbReference>
<dbReference type="CDD" id="cd07302">
    <property type="entry name" value="CHD"/>
    <property type="match status" value="2"/>
</dbReference>
<dbReference type="PROSITE" id="PS00452">
    <property type="entry name" value="GUANYLATE_CYCLASE_1"/>
    <property type="match status" value="2"/>
</dbReference>
<dbReference type="RefSeq" id="XP_022648581.1">
    <property type="nucleotide sequence ID" value="XM_022792846.1"/>
</dbReference>
<protein>
    <recommendedName>
        <fullName evidence="4">adenylate cyclase</fullName>
        <ecNumber evidence="4">4.6.1.1</ecNumber>
    </recommendedName>
</protein>
<dbReference type="SMART" id="SM00320">
    <property type="entry name" value="WD40"/>
    <property type="match status" value="3"/>
</dbReference>
<evidence type="ECO:0000256" key="11">
    <source>
        <dbReference type="ARBA" id="ARBA00022998"/>
    </source>
</evidence>
<keyword evidence="6" id="KW-0479">Metal-binding</keyword>
<dbReference type="InterPro" id="IPR018297">
    <property type="entry name" value="A/G_cyclase_CS"/>
</dbReference>
<keyword evidence="8" id="KW-0067">ATP-binding</keyword>
<dbReference type="GO" id="GO:0005886">
    <property type="term" value="C:plasma membrane"/>
    <property type="evidence" value="ECO:0007669"/>
    <property type="project" value="TreeGrafter"/>
</dbReference>
<dbReference type="InParanoid" id="A0A7M7J931"/>
<keyword evidence="5 17" id="KW-0812">Transmembrane</keyword>
<keyword evidence="20" id="KW-1185">Reference proteome</keyword>
<keyword evidence="9" id="KW-0460">Magnesium</keyword>
<evidence type="ECO:0000256" key="4">
    <source>
        <dbReference type="ARBA" id="ARBA00012201"/>
    </source>
</evidence>
<evidence type="ECO:0000256" key="10">
    <source>
        <dbReference type="ARBA" id="ARBA00022989"/>
    </source>
</evidence>
<feature type="transmembrane region" description="Helical" evidence="17">
    <location>
        <begin position="839"/>
        <end position="859"/>
    </location>
</feature>
<dbReference type="PANTHER" id="PTHR45627:SF26">
    <property type="entry name" value="ADENYLATE CYCLASE TYPE 1"/>
    <property type="match status" value="1"/>
</dbReference>
<feature type="transmembrane region" description="Helical" evidence="17">
    <location>
        <begin position="866"/>
        <end position="887"/>
    </location>
</feature>
<evidence type="ECO:0000313" key="20">
    <source>
        <dbReference type="Proteomes" id="UP000594260"/>
    </source>
</evidence>
<dbReference type="PANTHER" id="PTHR45627">
    <property type="entry name" value="ADENYLATE CYCLASE TYPE 1"/>
    <property type="match status" value="1"/>
</dbReference>
<evidence type="ECO:0000256" key="1">
    <source>
        <dbReference type="ARBA" id="ARBA00001593"/>
    </source>
</evidence>
<dbReference type="InterPro" id="IPR015943">
    <property type="entry name" value="WD40/YVTN_repeat-like_dom_sf"/>
</dbReference>
<dbReference type="Pfam" id="PF16214">
    <property type="entry name" value="AC_N"/>
    <property type="match status" value="1"/>
</dbReference>
<dbReference type="Proteomes" id="UP000594260">
    <property type="component" value="Unplaced"/>
</dbReference>
<dbReference type="GO" id="GO:0005524">
    <property type="term" value="F:ATP binding"/>
    <property type="evidence" value="ECO:0007669"/>
    <property type="project" value="UniProtKB-KW"/>
</dbReference>
<dbReference type="InterPro" id="IPR029787">
    <property type="entry name" value="Nucleotide_cyclase"/>
</dbReference>
<evidence type="ECO:0000256" key="7">
    <source>
        <dbReference type="ARBA" id="ARBA00022741"/>
    </source>
</evidence>
<accession>A0A7M7J931</accession>
<dbReference type="GO" id="GO:0035556">
    <property type="term" value="P:intracellular signal transduction"/>
    <property type="evidence" value="ECO:0007669"/>
    <property type="project" value="InterPro"/>
</dbReference>
<dbReference type="InterPro" id="IPR001054">
    <property type="entry name" value="A/G_cyclase"/>
</dbReference>
<dbReference type="PROSITE" id="PS50082">
    <property type="entry name" value="WD_REPEATS_2"/>
    <property type="match status" value="1"/>
</dbReference>
<keyword evidence="13 15" id="KW-0456">Lyase</keyword>
<dbReference type="FunFam" id="3.30.70.1230:FF:000008">
    <property type="entry name" value="Adenylate cyclase type 9"/>
    <property type="match status" value="1"/>
</dbReference>
<reference evidence="19" key="1">
    <citation type="submission" date="2021-01" db="UniProtKB">
        <authorList>
            <consortium name="EnsemblMetazoa"/>
        </authorList>
    </citation>
    <scope>IDENTIFICATION</scope>
</reference>
<evidence type="ECO:0000256" key="13">
    <source>
        <dbReference type="ARBA" id="ARBA00023239"/>
    </source>
</evidence>
<comment type="similarity">
    <text evidence="15">Belongs to the adenylyl cyclase class-4/guanylyl cyclase family.</text>
</comment>
<dbReference type="Pfam" id="PF00211">
    <property type="entry name" value="Guanylate_cyc"/>
    <property type="match status" value="2"/>
</dbReference>
<dbReference type="InterPro" id="IPR001680">
    <property type="entry name" value="WD40_rpt"/>
</dbReference>
<name>A0A7M7J931_VARDE</name>
<dbReference type="SUPFAM" id="SSF55073">
    <property type="entry name" value="Nucleotide cyclase"/>
    <property type="match status" value="2"/>
</dbReference>
<sequence length="1183" mass="132662">MLSSNWQSILAQDARWNSFRQPYIRNMYLRRRSQLLADVVGDAPSRGFDKNYMRLRSQLLTLMYGSPPELRRTSRSDSTATFHTVDLSLTDASDSGRQWTPPHAPEGLTPSKDAHASRALAGIGTESLSMSYTFSGVHHIFEQGASVNHVAFANNCPQLLCTADAQGVLCIYQVDPPKALHRIAGHSGPIVWAEWSHSNDVIITCSLDGSLSVWDAMKGALLRSIRLQSNTHAQQQLSQQQMLGQQIQLQQQCNCDPVLCAAFQPANNNMLAMGSGRGMIQVISVSTGMVVRGGSQQLQSGARALSMAFSICGTLLWVGDDKGSISSYVFDIASGRLSRGRRFCAPGGGPVTCLSFRHWVNRQARDPCLLFGANVAIFLCVNVIGLTMHRILERGMCKSFLDIRNSILVRMDMAAENERLERLLLSILPQPIAAEMKKDTVNPRIIGEFHRVYMQKHESATILFADIVGFTVLSASVTPLELVNILNDLFGTFDHLSKKNGCVRIKLLGDCYYCVAGLTKERPDHALCGVQMGLDIIQAVAEIRKRKDIPCTLNMRVGLHTGKVLSGVIGLRKWQYDVWSNDVTIANQMESAGQPGKVHISDSTFALLEGAFPVEPGQTNAVLKRFGVVKTYFIVPRPNCEKICSGSVDSLDSEGEDTLQSHELGDARAQLTDVSRASLKLAIEARVLQQTNPHLINVWTLAFKERNTEKKFNLHQDVEYVTSISCLLFVHAFLNILSLLMLPRTELLWLISLLFVLWVVLIMVVISEARFEGHCLQITYFSVIRVPACTIAILLLFFAVFLNLLTCYPDIEHCSLTTLPDSYLLLPFLERDPSRNCSAPSYVFLVGTLCIISVAVFRMTPFLVKAFLLLFLCSFFVIFVMITHPTLFDCFDENNDPILPSRCTGIIYLAATSLAVLLQARQAELTARLDYLLQSRTNDEQRERHELKEGSRRIVFNLLPAHVAIYFLLRKVKSKDLYYKDYHMVGVLFARISNFAEFRIKQERADLGFDCLQFLNEIIAEFDKLLDWDHFQAIEKIKTMGAAYMCVVGLIPEYQIEVNDHRSEVEYMTILGDFFFMMLQRLQEINRRSAKSFRLQAGIHCGPVVAGVIGSRKPHYDIWGNTVNVASRMETNSRSESCLVTADVYKLLSDNFKFEGPYRKIVKGKGSMETYYLVAAKAERKAK</sequence>
<dbReference type="EnsemblMetazoa" id="XM_022792845">
    <property type="protein sequence ID" value="XP_022648580"/>
    <property type="gene ID" value="LOC111245060"/>
</dbReference>
<feature type="region of interest" description="Disordered" evidence="16">
    <location>
        <begin position="92"/>
        <end position="113"/>
    </location>
</feature>
<keyword evidence="14" id="KW-0853">WD repeat</keyword>
<keyword evidence="7" id="KW-0547">Nucleotide-binding</keyword>
<evidence type="ECO:0000256" key="16">
    <source>
        <dbReference type="SAM" id="MobiDB-lite"/>
    </source>
</evidence>
<evidence type="ECO:0000256" key="17">
    <source>
        <dbReference type="SAM" id="Phobius"/>
    </source>
</evidence>
<organism evidence="19 20">
    <name type="scientific">Varroa destructor</name>
    <name type="common">Honeybee mite</name>
    <dbReference type="NCBI Taxonomy" id="109461"/>
    <lineage>
        <taxon>Eukaryota</taxon>
        <taxon>Metazoa</taxon>
        <taxon>Ecdysozoa</taxon>
        <taxon>Arthropoda</taxon>
        <taxon>Chelicerata</taxon>
        <taxon>Arachnida</taxon>
        <taxon>Acari</taxon>
        <taxon>Parasitiformes</taxon>
        <taxon>Mesostigmata</taxon>
        <taxon>Gamasina</taxon>
        <taxon>Dermanyssoidea</taxon>
        <taxon>Varroidae</taxon>
        <taxon>Varroa</taxon>
    </lineage>
</organism>
<evidence type="ECO:0000256" key="12">
    <source>
        <dbReference type="ARBA" id="ARBA00023136"/>
    </source>
</evidence>
<dbReference type="SMART" id="SM00044">
    <property type="entry name" value="CYCc"/>
    <property type="match status" value="2"/>
</dbReference>